<evidence type="ECO:0000256" key="4">
    <source>
        <dbReference type="ARBA" id="ARBA00023163"/>
    </source>
</evidence>
<dbReference type="CDD" id="cd10017">
    <property type="entry name" value="B3_DNA"/>
    <property type="match status" value="2"/>
</dbReference>
<accession>A0A8T1YHB2</accession>
<dbReference type="SMART" id="SM01019">
    <property type="entry name" value="B3"/>
    <property type="match status" value="2"/>
</dbReference>
<dbReference type="PROSITE" id="PS50863">
    <property type="entry name" value="B3"/>
    <property type="match status" value="2"/>
</dbReference>
<dbReference type="PANTHER" id="PTHR31674:SF62">
    <property type="entry name" value="B3 DOMAIN-CONTAINING PROTEIN REM14-RELATED"/>
    <property type="match status" value="1"/>
</dbReference>
<keyword evidence="9" id="KW-1185">Reference proteome</keyword>
<evidence type="ECO:0000259" key="7">
    <source>
        <dbReference type="PROSITE" id="PS50863"/>
    </source>
</evidence>
<dbReference type="GO" id="GO:0003677">
    <property type="term" value="F:DNA binding"/>
    <property type="evidence" value="ECO:0007669"/>
    <property type="project" value="UniProtKB-KW"/>
</dbReference>
<dbReference type="FunFam" id="2.40.330.10:FF:000009">
    <property type="entry name" value="Transcriptional factor B3 family protein"/>
    <property type="match status" value="1"/>
</dbReference>
<feature type="region of interest" description="Disordered" evidence="6">
    <location>
        <begin position="111"/>
        <end position="145"/>
    </location>
</feature>
<keyword evidence="3" id="KW-0238">DNA-binding</keyword>
<evidence type="ECO:0000256" key="3">
    <source>
        <dbReference type="ARBA" id="ARBA00023125"/>
    </source>
</evidence>
<evidence type="ECO:0000313" key="8">
    <source>
        <dbReference type="EMBL" id="KAG7545466.1"/>
    </source>
</evidence>
<gene>
    <name evidence="8" type="ORF">ISN44_As12g009280</name>
</gene>
<evidence type="ECO:0000256" key="6">
    <source>
        <dbReference type="SAM" id="MobiDB-lite"/>
    </source>
</evidence>
<dbReference type="AlphaFoldDB" id="A0A8T1YHB2"/>
<evidence type="ECO:0000313" key="9">
    <source>
        <dbReference type="Proteomes" id="UP000694251"/>
    </source>
</evidence>
<reference evidence="8 9" key="1">
    <citation type="submission" date="2020-12" db="EMBL/GenBank/DDBJ databases">
        <title>Concerted genomic and epigenomic changes stabilize Arabidopsis allopolyploids.</title>
        <authorList>
            <person name="Chen Z."/>
        </authorList>
    </citation>
    <scope>NUCLEOTIDE SEQUENCE [LARGE SCALE GENOMIC DNA]</scope>
    <source>
        <strain evidence="8">As9502</strain>
        <tissue evidence="8">Leaf</tissue>
    </source>
</reference>
<name>A0A8T1YHB2_ARASU</name>
<organism evidence="8 9">
    <name type="scientific">Arabidopsis suecica</name>
    <name type="common">Swedish thale-cress</name>
    <name type="synonym">Cardaminopsis suecica</name>
    <dbReference type="NCBI Taxonomy" id="45249"/>
    <lineage>
        <taxon>Eukaryota</taxon>
        <taxon>Viridiplantae</taxon>
        <taxon>Streptophyta</taxon>
        <taxon>Embryophyta</taxon>
        <taxon>Tracheophyta</taxon>
        <taxon>Spermatophyta</taxon>
        <taxon>Magnoliopsida</taxon>
        <taxon>eudicotyledons</taxon>
        <taxon>Gunneridae</taxon>
        <taxon>Pentapetalae</taxon>
        <taxon>rosids</taxon>
        <taxon>malvids</taxon>
        <taxon>Brassicales</taxon>
        <taxon>Brassicaceae</taxon>
        <taxon>Camelineae</taxon>
        <taxon>Arabidopsis</taxon>
    </lineage>
</organism>
<dbReference type="InterPro" id="IPR003340">
    <property type="entry name" value="B3_DNA-bd"/>
</dbReference>
<feature type="domain" description="TF-B3" evidence="7">
    <location>
        <begin position="11"/>
        <end position="103"/>
    </location>
</feature>
<dbReference type="PANTHER" id="PTHR31674">
    <property type="entry name" value="B3 DOMAIN-CONTAINING PROTEIN REM-LIKE 3-RELATED"/>
    <property type="match status" value="1"/>
</dbReference>
<evidence type="ECO:0000256" key="1">
    <source>
        <dbReference type="ARBA" id="ARBA00022737"/>
    </source>
</evidence>
<evidence type="ECO:0000256" key="2">
    <source>
        <dbReference type="ARBA" id="ARBA00023015"/>
    </source>
</evidence>
<sequence length="351" mass="39956">MDNPSLFSPKNPHFFQPLLPGFKSHIKIPVKFFSKHIKGKHEGKTVILRSDSSKITWKVKMDGRRLTNGWKDFVEAHDLRIGDFVVFKHKGDMLFHVTALGSSCCEVQYAPSGTHDEDEESDEIGTSSRKEKEIEENGKTEPDQFSSDDLTCFSQYVTTSNLTRDSVGMPRDFAKRYGLNIGRHEIVLMNEQGKSWESEVKSYKSGQVFISGGWRSLCTENKLEVGDSCTFKLLHNANIPVFRLCSCPKAGVEARSHKRARVQRWSQGSRSKHDVRQKIAEEGEPSRCTRSFNKSTGDQGKFQQTQSCFILDNVAKVKQSVEDTLTSIRRFRAKLQTREQNLEALLQIIED</sequence>
<keyword evidence="2" id="KW-0805">Transcription regulation</keyword>
<dbReference type="Proteomes" id="UP000694251">
    <property type="component" value="Chromosome 12"/>
</dbReference>
<feature type="domain" description="TF-B3" evidence="7">
    <location>
        <begin position="152"/>
        <end position="247"/>
    </location>
</feature>
<keyword evidence="1" id="KW-0677">Repeat</keyword>
<dbReference type="OrthoDB" id="1109907at2759"/>
<dbReference type="InterPro" id="IPR039218">
    <property type="entry name" value="REM_fam"/>
</dbReference>
<proteinExistence type="predicted"/>
<dbReference type="EMBL" id="JAEFBJ010000012">
    <property type="protein sequence ID" value="KAG7545466.1"/>
    <property type="molecule type" value="Genomic_DNA"/>
</dbReference>
<comment type="caution">
    <text evidence="8">The sequence shown here is derived from an EMBL/GenBank/DDBJ whole genome shotgun (WGS) entry which is preliminary data.</text>
</comment>
<feature type="compositionally biased region" description="Basic and acidic residues" evidence="6">
    <location>
        <begin position="128"/>
        <end position="142"/>
    </location>
</feature>
<dbReference type="Pfam" id="PF02362">
    <property type="entry name" value="B3"/>
    <property type="match status" value="2"/>
</dbReference>
<keyword evidence="5" id="KW-0539">Nucleus</keyword>
<keyword evidence="4" id="KW-0804">Transcription</keyword>
<evidence type="ECO:0000256" key="5">
    <source>
        <dbReference type="ARBA" id="ARBA00023242"/>
    </source>
</evidence>
<protein>
    <submittedName>
        <fullName evidence="8">B3 DNA binding domain</fullName>
    </submittedName>
</protein>